<dbReference type="Proteomes" id="UP000265100">
    <property type="component" value="Chromosome 14"/>
</dbReference>
<keyword evidence="1" id="KW-0862">Zinc</keyword>
<evidence type="ECO:0000259" key="2">
    <source>
        <dbReference type="PROSITE" id="PS50158"/>
    </source>
</evidence>
<reference evidence="3" key="4">
    <citation type="submission" date="2025-09" db="UniProtKB">
        <authorList>
            <consortium name="Ensembl"/>
        </authorList>
    </citation>
    <scope>IDENTIFICATION</scope>
</reference>
<organism evidence="3 4">
    <name type="scientific">Astatotilapia calliptera</name>
    <name type="common">Eastern happy</name>
    <name type="synonym">Chromis callipterus</name>
    <dbReference type="NCBI Taxonomy" id="8154"/>
    <lineage>
        <taxon>Eukaryota</taxon>
        <taxon>Metazoa</taxon>
        <taxon>Chordata</taxon>
        <taxon>Craniata</taxon>
        <taxon>Vertebrata</taxon>
        <taxon>Euteleostomi</taxon>
        <taxon>Actinopterygii</taxon>
        <taxon>Neopterygii</taxon>
        <taxon>Teleostei</taxon>
        <taxon>Neoteleostei</taxon>
        <taxon>Acanthomorphata</taxon>
        <taxon>Ovalentaria</taxon>
        <taxon>Cichlomorphae</taxon>
        <taxon>Cichliformes</taxon>
        <taxon>Cichlidae</taxon>
        <taxon>African cichlids</taxon>
        <taxon>Pseudocrenilabrinae</taxon>
        <taxon>Haplochromini</taxon>
        <taxon>Astatotilapia</taxon>
    </lineage>
</organism>
<keyword evidence="4" id="KW-1185">Reference proteome</keyword>
<sequence length="188" mass="22213">MDMTTEDGYCHPPAVFSIGADRGFLVYAGQPQACRKCGSTGHNADNCEQVRCRSCGKNGHITRDCKEPRRCHLCETIEHVLWGCKYANKVWAGMKRRYKGLEALTYEEITYLRPKDKKKEENKIRCMLLSITKLKIWRARQGYIRGGYEWKEMGTIKDIEREFEGIYRHELQRWGIDTIKDRWKDYYE</sequence>
<dbReference type="Gene3D" id="4.10.60.10">
    <property type="entry name" value="Zinc finger, CCHC-type"/>
    <property type="match status" value="1"/>
</dbReference>
<dbReference type="GeneTree" id="ENSGT00530000063983"/>
<reference evidence="3 4" key="1">
    <citation type="submission" date="2018-05" db="EMBL/GenBank/DDBJ databases">
        <authorList>
            <person name="Datahose"/>
        </authorList>
    </citation>
    <scope>NUCLEOTIDE SEQUENCE</scope>
</reference>
<dbReference type="GO" id="GO:0002218">
    <property type="term" value="P:activation of innate immune response"/>
    <property type="evidence" value="ECO:0007669"/>
    <property type="project" value="InterPro"/>
</dbReference>
<dbReference type="PROSITE" id="PS50158">
    <property type="entry name" value="ZF_CCHC"/>
    <property type="match status" value="2"/>
</dbReference>
<keyword evidence="1" id="KW-0863">Zinc-finger</keyword>
<dbReference type="GO" id="GO:0008270">
    <property type="term" value="F:zinc ion binding"/>
    <property type="evidence" value="ECO:0007669"/>
    <property type="project" value="UniProtKB-KW"/>
</dbReference>
<proteinExistence type="predicted"/>
<dbReference type="InterPro" id="IPR036875">
    <property type="entry name" value="Znf_CCHC_sf"/>
</dbReference>
<dbReference type="PANTHER" id="PTHR22639">
    <property type="entry name" value="GAG-RELATED PROTEIN"/>
    <property type="match status" value="1"/>
</dbReference>
<dbReference type="Pfam" id="PF00098">
    <property type="entry name" value="zf-CCHC"/>
    <property type="match status" value="1"/>
</dbReference>
<reference evidence="3" key="3">
    <citation type="submission" date="2025-08" db="UniProtKB">
        <authorList>
            <consortium name="Ensembl"/>
        </authorList>
    </citation>
    <scope>IDENTIFICATION</scope>
</reference>
<evidence type="ECO:0000256" key="1">
    <source>
        <dbReference type="PROSITE-ProRule" id="PRU00047"/>
    </source>
</evidence>
<evidence type="ECO:0000313" key="4">
    <source>
        <dbReference type="Proteomes" id="UP000265100"/>
    </source>
</evidence>
<dbReference type="AlphaFoldDB" id="A0AAX7TMQ6"/>
<dbReference type="GO" id="GO:0003723">
    <property type="term" value="F:RNA binding"/>
    <property type="evidence" value="ECO:0007669"/>
    <property type="project" value="InterPro"/>
</dbReference>
<dbReference type="SMART" id="SM00343">
    <property type="entry name" value="ZnF_C2HC"/>
    <property type="match status" value="3"/>
</dbReference>
<dbReference type="PANTHER" id="PTHR22639:SF3">
    <property type="entry name" value="ZINC FINGER CCHC DOMAIN-CONTAINING PROTEIN 3"/>
    <property type="match status" value="1"/>
</dbReference>
<name>A0AAX7TMQ6_ASTCA</name>
<dbReference type="Ensembl" id="ENSACLT00000047460.1">
    <property type="protein sequence ID" value="ENSACLP00000055016.1"/>
    <property type="gene ID" value="ENSACLG00000011312.2"/>
</dbReference>
<feature type="domain" description="CCHC-type" evidence="2">
    <location>
        <begin position="51"/>
        <end position="67"/>
    </location>
</feature>
<keyword evidence="1" id="KW-0479">Metal-binding</keyword>
<dbReference type="InterPro" id="IPR001878">
    <property type="entry name" value="Znf_CCHC"/>
</dbReference>
<evidence type="ECO:0000313" key="3">
    <source>
        <dbReference type="Ensembl" id="ENSACLP00000055016.1"/>
    </source>
</evidence>
<accession>A0AAX7TMQ6</accession>
<dbReference type="GO" id="GO:0003690">
    <property type="term" value="F:double-stranded DNA binding"/>
    <property type="evidence" value="ECO:0007669"/>
    <property type="project" value="InterPro"/>
</dbReference>
<reference evidence="4" key="2">
    <citation type="submission" date="2023-03" db="EMBL/GenBank/DDBJ databases">
        <authorList>
            <consortium name="Wellcome Sanger Institute Data Sharing"/>
        </authorList>
    </citation>
    <scope>NUCLEOTIDE SEQUENCE [LARGE SCALE GENOMIC DNA]</scope>
</reference>
<dbReference type="SUPFAM" id="SSF57756">
    <property type="entry name" value="Retrovirus zinc finger-like domains"/>
    <property type="match status" value="1"/>
</dbReference>
<protein>
    <recommendedName>
        <fullName evidence="2">CCHC-type domain-containing protein</fullName>
    </recommendedName>
</protein>
<feature type="domain" description="CCHC-type" evidence="2">
    <location>
        <begin position="34"/>
        <end position="49"/>
    </location>
</feature>
<dbReference type="InterPro" id="IPR042509">
    <property type="entry name" value="ZCCHC3"/>
</dbReference>